<keyword evidence="2" id="KW-0732">Signal</keyword>
<feature type="compositionally biased region" description="Low complexity" evidence="8">
    <location>
        <begin position="63"/>
        <end position="76"/>
    </location>
</feature>
<name>A0ABQ3DCQ4_9ACTN</name>
<dbReference type="GO" id="GO:0004180">
    <property type="term" value="F:carboxypeptidase activity"/>
    <property type="evidence" value="ECO:0007669"/>
    <property type="project" value="UniProtKB-KW"/>
</dbReference>
<dbReference type="PRINTS" id="PR00725">
    <property type="entry name" value="DADACBPTASE1"/>
</dbReference>
<keyword evidence="9" id="KW-0472">Membrane</keyword>
<evidence type="ECO:0000256" key="8">
    <source>
        <dbReference type="SAM" id="MobiDB-lite"/>
    </source>
</evidence>
<protein>
    <submittedName>
        <fullName evidence="11">D-alanyl-D-alanine carboxypeptidase</fullName>
    </submittedName>
</protein>
<evidence type="ECO:0000256" key="1">
    <source>
        <dbReference type="ARBA" id="ARBA00007164"/>
    </source>
</evidence>
<evidence type="ECO:0000256" key="7">
    <source>
        <dbReference type="RuleBase" id="RU004016"/>
    </source>
</evidence>
<feature type="region of interest" description="Disordered" evidence="8">
    <location>
        <begin position="54"/>
        <end position="80"/>
    </location>
</feature>
<keyword evidence="11" id="KW-0121">Carboxypeptidase</keyword>
<dbReference type="PANTHER" id="PTHR21581:SF33">
    <property type="entry name" value="D-ALANYL-D-ALANINE CARBOXYPEPTIDASE DACB"/>
    <property type="match status" value="1"/>
</dbReference>
<accession>A0ABQ3DCQ4</accession>
<feature type="transmembrane region" description="Helical" evidence="9">
    <location>
        <begin position="32"/>
        <end position="52"/>
    </location>
</feature>
<keyword evidence="3" id="KW-0378">Hydrolase</keyword>
<reference evidence="12" key="1">
    <citation type="journal article" date="2019" name="Int. J. Syst. Evol. Microbiol.">
        <title>The Global Catalogue of Microorganisms (GCM) 10K type strain sequencing project: providing services to taxonomists for standard genome sequencing and annotation.</title>
        <authorList>
            <consortium name="The Broad Institute Genomics Platform"/>
            <consortium name="The Broad Institute Genome Sequencing Center for Infectious Disease"/>
            <person name="Wu L."/>
            <person name="Ma J."/>
        </authorList>
    </citation>
    <scope>NUCLEOTIDE SEQUENCE [LARGE SCALE GENOMIC DNA]</scope>
    <source>
        <strain evidence="12">JCM 4733</strain>
    </source>
</reference>
<evidence type="ECO:0000256" key="2">
    <source>
        <dbReference type="ARBA" id="ARBA00022729"/>
    </source>
</evidence>
<keyword evidence="4" id="KW-0133">Cell shape</keyword>
<keyword evidence="9" id="KW-1133">Transmembrane helix</keyword>
<dbReference type="InterPro" id="IPR018044">
    <property type="entry name" value="Peptidase_S11"/>
</dbReference>
<proteinExistence type="inferred from homology"/>
<dbReference type="EMBL" id="BMVN01000082">
    <property type="protein sequence ID" value="GHA71847.1"/>
    <property type="molecule type" value="Genomic_DNA"/>
</dbReference>
<gene>
    <name evidence="11" type="primary">dacC</name>
    <name evidence="11" type="ORF">GCM10010345_88630</name>
</gene>
<dbReference type="Gene3D" id="3.40.710.10">
    <property type="entry name" value="DD-peptidase/beta-lactamase superfamily"/>
    <property type="match status" value="1"/>
</dbReference>
<evidence type="ECO:0000256" key="3">
    <source>
        <dbReference type="ARBA" id="ARBA00022801"/>
    </source>
</evidence>
<dbReference type="SUPFAM" id="SSF56601">
    <property type="entry name" value="beta-lactamase/transpeptidase-like"/>
    <property type="match status" value="1"/>
</dbReference>
<keyword evidence="5" id="KW-0573">Peptidoglycan synthesis</keyword>
<comment type="similarity">
    <text evidence="1 7">Belongs to the peptidase S11 family.</text>
</comment>
<keyword evidence="6" id="KW-0961">Cell wall biogenesis/degradation</keyword>
<evidence type="ECO:0000256" key="9">
    <source>
        <dbReference type="SAM" id="Phobius"/>
    </source>
</evidence>
<evidence type="ECO:0000313" key="12">
    <source>
        <dbReference type="Proteomes" id="UP000653644"/>
    </source>
</evidence>
<evidence type="ECO:0000256" key="5">
    <source>
        <dbReference type="ARBA" id="ARBA00022984"/>
    </source>
</evidence>
<evidence type="ECO:0000256" key="4">
    <source>
        <dbReference type="ARBA" id="ARBA00022960"/>
    </source>
</evidence>
<dbReference type="InterPro" id="IPR001967">
    <property type="entry name" value="Peptidase_S11_N"/>
</dbReference>
<comment type="caution">
    <text evidence="11">The sequence shown here is derived from an EMBL/GenBank/DDBJ whole genome shotgun (WGS) entry which is preliminary data.</text>
</comment>
<dbReference type="Proteomes" id="UP000653644">
    <property type="component" value="Unassembled WGS sequence"/>
</dbReference>
<organism evidence="11 12">
    <name type="scientific">Streptomyces canarius</name>
    <dbReference type="NCBI Taxonomy" id="285453"/>
    <lineage>
        <taxon>Bacteria</taxon>
        <taxon>Bacillati</taxon>
        <taxon>Actinomycetota</taxon>
        <taxon>Actinomycetes</taxon>
        <taxon>Kitasatosporales</taxon>
        <taxon>Streptomycetaceae</taxon>
        <taxon>Streptomyces</taxon>
    </lineage>
</organism>
<dbReference type="RefSeq" id="WP_189894861.1">
    <property type="nucleotide sequence ID" value="NZ_BMVN01000082.1"/>
</dbReference>
<evidence type="ECO:0000313" key="11">
    <source>
        <dbReference type="EMBL" id="GHA71847.1"/>
    </source>
</evidence>
<sequence length="346" mass="35736">MCPVPVSDESSRVPPPERASSDGPRRRTVRRAAAAGVTGAVALAVLVTLGVASRSGDDGPGTGAAPAAADPHTPADLSWPAEGQTSMYVEGLGARGDLGTHGAQRPVPIASVTKVMTAYVVLRDHPVRAGGDGARITVDARAAQESSLGAESTVAVEAGRRLSERQVLELMLLPSAGNVARMLARWDAGSEEAFVRKMNAVAQDLGMVNTSYADASGIVPETVSTSEDQLKLARQVMRDPVFRSVVAEREAEVPGTPGPLGNTNTLLGQDGVVGVKTGSSSPAGGNLMWAATAPDRTGHDRLVLGVVLHQRMGGSAQQGLESVLDTSRALIQSVRRWVAGAEPATH</sequence>
<dbReference type="InterPro" id="IPR012338">
    <property type="entry name" value="Beta-lactam/transpept-like"/>
</dbReference>
<evidence type="ECO:0000256" key="6">
    <source>
        <dbReference type="ARBA" id="ARBA00023316"/>
    </source>
</evidence>
<feature type="region of interest" description="Disordered" evidence="8">
    <location>
        <begin position="1"/>
        <end position="28"/>
    </location>
</feature>
<dbReference type="Pfam" id="PF00768">
    <property type="entry name" value="Peptidase_S11"/>
    <property type="match status" value="1"/>
</dbReference>
<evidence type="ECO:0000259" key="10">
    <source>
        <dbReference type="Pfam" id="PF00768"/>
    </source>
</evidence>
<keyword evidence="12" id="KW-1185">Reference proteome</keyword>
<keyword evidence="11" id="KW-0645">Protease</keyword>
<feature type="domain" description="Peptidase S11 D-alanyl-D-alanine carboxypeptidase A N-terminal" evidence="10">
    <location>
        <begin position="103"/>
        <end position="293"/>
    </location>
</feature>
<dbReference type="PANTHER" id="PTHR21581">
    <property type="entry name" value="D-ALANYL-D-ALANINE CARBOXYPEPTIDASE"/>
    <property type="match status" value="1"/>
</dbReference>
<keyword evidence="9" id="KW-0812">Transmembrane</keyword>